<name>A0AAU6WKQ9_9FLAO</name>
<dbReference type="RefSeq" id="WP_345765752.1">
    <property type="nucleotide sequence ID" value="NZ_CP154834.1"/>
</dbReference>
<protein>
    <recommendedName>
        <fullName evidence="4">OmpH family outer membrane protein</fullName>
    </recommendedName>
</protein>
<dbReference type="EMBL" id="CP154834">
    <property type="protein sequence ID" value="XAO73183.1"/>
    <property type="molecule type" value="Genomic_DNA"/>
</dbReference>
<evidence type="ECO:0000256" key="1">
    <source>
        <dbReference type="SAM" id="SignalP"/>
    </source>
</evidence>
<keyword evidence="3" id="KW-1185">Reference proteome</keyword>
<accession>A0AAU6WKQ9</accession>
<evidence type="ECO:0008006" key="4">
    <source>
        <dbReference type="Google" id="ProtNLM"/>
    </source>
</evidence>
<reference evidence="2 3" key="1">
    <citation type="submission" date="2024-04" db="EMBL/GenBank/DDBJ databases">
        <title>Genome sequencing and assembly of rice foliar adapted Chryseobacterium endophyticum OsEnb-ALM-A6.</title>
        <authorList>
            <person name="Kumar S."/>
            <person name="Javed M."/>
            <person name="Chouhan V."/>
            <person name="Charishma K."/>
            <person name="Patel A."/>
            <person name="Kumar M."/>
            <person name="Sahu K.P."/>
            <person name="Kumar A."/>
        </authorList>
    </citation>
    <scope>NUCLEOTIDE SEQUENCE [LARGE SCALE GENOMIC DNA]</scope>
    <source>
        <strain evidence="2 3">OsEnb-ALM-A6</strain>
    </source>
</reference>
<organism evidence="2 3">
    <name type="scientific">Chryseobacterium endophyticum</name>
    <dbReference type="NCBI Taxonomy" id="1854762"/>
    <lineage>
        <taxon>Bacteria</taxon>
        <taxon>Pseudomonadati</taxon>
        <taxon>Bacteroidota</taxon>
        <taxon>Flavobacteriia</taxon>
        <taxon>Flavobacteriales</taxon>
        <taxon>Weeksellaceae</taxon>
        <taxon>Chryseobacterium group</taxon>
        <taxon>Chryseobacterium</taxon>
    </lineage>
</organism>
<evidence type="ECO:0000313" key="3">
    <source>
        <dbReference type="Proteomes" id="UP001463665"/>
    </source>
</evidence>
<gene>
    <name evidence="2" type="ORF">AAFP95_15475</name>
</gene>
<dbReference type="AlphaFoldDB" id="A0AAU6WKQ9"/>
<dbReference type="Proteomes" id="UP001463665">
    <property type="component" value="Chromosome"/>
</dbReference>
<proteinExistence type="predicted"/>
<evidence type="ECO:0000313" key="2">
    <source>
        <dbReference type="EMBL" id="XAO73183.1"/>
    </source>
</evidence>
<feature type="signal peptide" evidence="1">
    <location>
        <begin position="1"/>
        <end position="19"/>
    </location>
</feature>
<feature type="chain" id="PRO_5043851203" description="OmpH family outer membrane protein" evidence="1">
    <location>
        <begin position="20"/>
        <end position="135"/>
    </location>
</feature>
<sequence length="135" mass="15443">MKTKFALMTALLAFSYAFSQEINPKLKVYSQKVDSIVFSEKSKMNKELDDLERSYLDNKITADEKREKKTEIAERYEEIINGKVTAEKDQLETATREMVKDAVMGDPKKQSLQLLAQNNAVLVLNTGIKKTKKSF</sequence>
<keyword evidence="1" id="KW-0732">Signal</keyword>